<sequence length="53" mass="5536">MFIQNIETLFVKVDASVKSPQTVIPAKAGIRKVLKLLDATGLKLAGADLSGPA</sequence>
<organism evidence="1">
    <name type="scientific">uncultured Desulfobacterium sp</name>
    <dbReference type="NCBI Taxonomy" id="201089"/>
    <lineage>
        <taxon>Bacteria</taxon>
        <taxon>Pseudomonadati</taxon>
        <taxon>Thermodesulfobacteriota</taxon>
        <taxon>Desulfobacteria</taxon>
        <taxon>Desulfobacterales</taxon>
        <taxon>Desulfobacteriaceae</taxon>
        <taxon>Desulfobacterium</taxon>
        <taxon>environmental samples</taxon>
    </lineage>
</organism>
<dbReference type="EMBL" id="FR695868">
    <property type="protein sequence ID" value="CBX28578.1"/>
    <property type="molecule type" value="Genomic_DNA"/>
</dbReference>
<evidence type="ECO:0000313" key="1">
    <source>
        <dbReference type="EMBL" id="CBX28578.1"/>
    </source>
</evidence>
<gene>
    <name evidence="1" type="ORF">N47_G39020</name>
</gene>
<dbReference type="AlphaFoldDB" id="E1YDD4"/>
<reference evidence="1" key="1">
    <citation type="journal article" date="2011" name="Environ. Microbiol.">
        <title>Genomic insights into the metabolic potential of the polycyclic aromatic hydrocarbon degrading sulfate-reducing Deltaproteobacterium N47.</title>
        <authorList>
            <person name="Bergmann F."/>
            <person name="Selesi D."/>
            <person name="Weinmaier T."/>
            <person name="Tischler P."/>
            <person name="Rattei T."/>
            <person name="Meckenstock R.U."/>
        </authorList>
    </citation>
    <scope>NUCLEOTIDE SEQUENCE</scope>
</reference>
<accession>E1YDD4</accession>
<name>E1YDD4_9BACT</name>
<proteinExistence type="predicted"/>
<protein>
    <submittedName>
        <fullName evidence="1">Uncharacterized protein</fullName>
    </submittedName>
</protein>